<evidence type="ECO:0000313" key="1">
    <source>
        <dbReference type="EMBL" id="ACD71650.1"/>
    </source>
</evidence>
<proteinExistence type="predicted"/>
<accession>A0A0F6ANL5</accession>
<dbReference type="HOGENOM" id="CLU_3196915_0_0_5"/>
<reference evidence="1 2" key="1">
    <citation type="journal article" date="2008" name="PLoS ONE">
        <title>Genome sequence of Brucella abortus vaccine strain S19 compared to virulent strains yields candidate virulence genes.</title>
        <authorList>
            <person name="Crasta O.R."/>
            <person name="Folkerts O."/>
            <person name="Fei Z."/>
            <person name="Mane S.P."/>
            <person name="Evans C."/>
            <person name="Martino-Catt S."/>
            <person name="Bricker B."/>
            <person name="Yu G."/>
            <person name="Du L."/>
            <person name="Sobral B.W."/>
        </authorList>
    </citation>
    <scope>NUCLEOTIDE SEQUENCE [LARGE SCALE GENOMIC DNA]</scope>
    <source>
        <strain evidence="1 2">S19</strain>
    </source>
</reference>
<dbReference type="EMBL" id="CP000887">
    <property type="protein sequence ID" value="ACD71650.1"/>
    <property type="molecule type" value="Genomic_DNA"/>
</dbReference>
<protein>
    <submittedName>
        <fullName evidence="1">Uncharacterized protein</fullName>
    </submittedName>
</protein>
<organism evidence="1 2">
    <name type="scientific">Brucella abortus (strain S19)</name>
    <dbReference type="NCBI Taxonomy" id="430066"/>
    <lineage>
        <taxon>Bacteria</taxon>
        <taxon>Pseudomonadati</taxon>
        <taxon>Pseudomonadota</taxon>
        <taxon>Alphaproteobacteria</taxon>
        <taxon>Hyphomicrobiales</taxon>
        <taxon>Brucellaceae</taxon>
        <taxon>Brucella/Ochrobactrum group</taxon>
        <taxon>Brucella</taxon>
    </lineage>
</organism>
<evidence type="ECO:0000313" key="2">
    <source>
        <dbReference type="Proteomes" id="UP000002565"/>
    </source>
</evidence>
<name>A0A0F6ANL5_BRUA1</name>
<gene>
    <name evidence="1" type="ordered locus">BAbS19_I00920</name>
</gene>
<sequence length="45" mass="4942">MSHCPTHQGGIRNQSNGLISPRRRFALLLEMLQRAAVLQTPASAI</sequence>
<dbReference type="Proteomes" id="UP000002565">
    <property type="component" value="Chromosome 1"/>
</dbReference>
<dbReference type="KEGG" id="bmc:BAbS19_I00920"/>
<dbReference type="AlphaFoldDB" id="A0A0F6ANL5"/>